<feature type="chain" id="PRO_5011756021" evidence="2">
    <location>
        <begin position="23"/>
        <end position="157"/>
    </location>
</feature>
<organism evidence="3 4">
    <name type="scientific">Dyella marensis</name>
    <dbReference type="NCBI Taxonomy" id="500610"/>
    <lineage>
        <taxon>Bacteria</taxon>
        <taxon>Pseudomonadati</taxon>
        <taxon>Pseudomonadota</taxon>
        <taxon>Gammaproteobacteria</taxon>
        <taxon>Lysobacterales</taxon>
        <taxon>Rhodanobacteraceae</taxon>
        <taxon>Dyella</taxon>
    </lineage>
</organism>
<evidence type="ECO:0000256" key="2">
    <source>
        <dbReference type="SAM" id="SignalP"/>
    </source>
</evidence>
<dbReference type="PANTHER" id="PTHR11803">
    <property type="entry name" value="2-IMINOBUTANOATE/2-IMINOPROPANOATE DEAMINASE RIDA"/>
    <property type="match status" value="1"/>
</dbReference>
<dbReference type="GO" id="GO:0005829">
    <property type="term" value="C:cytosol"/>
    <property type="evidence" value="ECO:0007669"/>
    <property type="project" value="TreeGrafter"/>
</dbReference>
<proteinExistence type="inferred from homology"/>
<keyword evidence="4" id="KW-1185">Reference proteome</keyword>
<keyword evidence="2" id="KW-0732">Signal</keyword>
<dbReference type="STRING" id="500610.SAMN02799615_02412"/>
<dbReference type="InterPro" id="IPR035959">
    <property type="entry name" value="RutC-like_sf"/>
</dbReference>
<comment type="similarity">
    <text evidence="1">Belongs to the RutC family.</text>
</comment>
<protein>
    <submittedName>
        <fullName evidence="3">Enamine deaminase RidA, house cleaning of reactive enamine intermediates, YjgF/YER057c/UK114 family</fullName>
    </submittedName>
</protein>
<dbReference type="AlphaFoldDB" id="A0A1I2FVQ1"/>
<gene>
    <name evidence="3" type="ORF">SAMN02799615_02412</name>
</gene>
<dbReference type="SUPFAM" id="SSF55298">
    <property type="entry name" value="YjgF-like"/>
    <property type="match status" value="1"/>
</dbReference>
<dbReference type="Gene3D" id="3.30.1330.40">
    <property type="entry name" value="RutC-like"/>
    <property type="match status" value="1"/>
</dbReference>
<reference evidence="4" key="1">
    <citation type="submission" date="2016-10" db="EMBL/GenBank/DDBJ databases">
        <authorList>
            <person name="Varghese N."/>
            <person name="Submissions S."/>
        </authorList>
    </citation>
    <scope>NUCLEOTIDE SEQUENCE [LARGE SCALE GENOMIC DNA]</scope>
    <source>
        <strain evidence="4">UNC178MFTsu3.1</strain>
    </source>
</reference>
<dbReference type="Pfam" id="PF01042">
    <property type="entry name" value="Ribonuc_L-PSP"/>
    <property type="match status" value="1"/>
</dbReference>
<evidence type="ECO:0000256" key="1">
    <source>
        <dbReference type="ARBA" id="ARBA00010552"/>
    </source>
</evidence>
<dbReference type="GO" id="GO:0019239">
    <property type="term" value="F:deaminase activity"/>
    <property type="evidence" value="ECO:0007669"/>
    <property type="project" value="TreeGrafter"/>
</dbReference>
<sequence>MSRRPACCLALAVFLFAGLVHAADPPAGVRFLDPTGLSKPNGYTHVVEVPAGARTLYLSGQIALDANGKLVGAGDFAAQAEQVFANLKTALAASGASFRNVVKLDMYVTDMTQLKALRAARDKYIDPQHPPASTLVEVRRLAREDLMLEIEATAVVP</sequence>
<dbReference type="RefSeq" id="WP_197022820.1">
    <property type="nucleotide sequence ID" value="NZ_FONH01000007.1"/>
</dbReference>
<dbReference type="InterPro" id="IPR006175">
    <property type="entry name" value="YjgF/YER057c/UK114"/>
</dbReference>
<dbReference type="Proteomes" id="UP000199477">
    <property type="component" value="Unassembled WGS sequence"/>
</dbReference>
<feature type="signal peptide" evidence="2">
    <location>
        <begin position="1"/>
        <end position="22"/>
    </location>
</feature>
<name>A0A1I2FVQ1_9GAMM</name>
<dbReference type="EMBL" id="FONH01000007">
    <property type="protein sequence ID" value="SFF09445.1"/>
    <property type="molecule type" value="Genomic_DNA"/>
</dbReference>
<evidence type="ECO:0000313" key="3">
    <source>
        <dbReference type="EMBL" id="SFF09445.1"/>
    </source>
</evidence>
<evidence type="ECO:0000313" key="4">
    <source>
        <dbReference type="Proteomes" id="UP000199477"/>
    </source>
</evidence>
<dbReference type="PANTHER" id="PTHR11803:SF58">
    <property type="entry name" value="PROTEIN HMF1-RELATED"/>
    <property type="match status" value="1"/>
</dbReference>
<accession>A0A1I2FVQ1</accession>
<dbReference type="CDD" id="cd00448">
    <property type="entry name" value="YjgF_YER057c_UK114_family"/>
    <property type="match status" value="1"/>
</dbReference>